<keyword evidence="3" id="KW-1185">Reference proteome</keyword>
<reference evidence="3" key="1">
    <citation type="journal article" date="2019" name="Int. J. Syst. Evol. Microbiol.">
        <title>The Global Catalogue of Microorganisms (GCM) 10K type strain sequencing project: providing services to taxonomists for standard genome sequencing and annotation.</title>
        <authorList>
            <consortium name="The Broad Institute Genomics Platform"/>
            <consortium name="The Broad Institute Genome Sequencing Center for Infectious Disease"/>
            <person name="Wu L."/>
            <person name="Ma J."/>
        </authorList>
    </citation>
    <scope>NUCLEOTIDE SEQUENCE [LARGE SCALE GENOMIC DNA]</scope>
    <source>
        <strain evidence="3">JCM 14560</strain>
    </source>
</reference>
<gene>
    <name evidence="2" type="ORF">GCM10009760_37540</name>
</gene>
<protein>
    <submittedName>
        <fullName evidence="2">Uncharacterized protein</fullName>
    </submittedName>
</protein>
<sequence length="109" mass="11441">MQSPPEGTRRGVLLPPLVLVTADRADHSVVTAGRDRSASIAQETPATLTPGGACAVDRGRPAASRLRHGRAVHEPDPDAPSPDRRGSARWRCLSYRRCLPLLAAAAGSG</sequence>
<organism evidence="2 3">
    <name type="scientific">Kitasatospora kazusensis</name>
    <dbReference type="NCBI Taxonomy" id="407974"/>
    <lineage>
        <taxon>Bacteria</taxon>
        <taxon>Bacillati</taxon>
        <taxon>Actinomycetota</taxon>
        <taxon>Actinomycetes</taxon>
        <taxon>Kitasatosporales</taxon>
        <taxon>Streptomycetaceae</taxon>
        <taxon>Kitasatospora</taxon>
    </lineage>
</organism>
<comment type="caution">
    <text evidence="2">The sequence shown here is derived from an EMBL/GenBank/DDBJ whole genome shotgun (WGS) entry which is preliminary data.</text>
</comment>
<name>A0ABP5LH24_9ACTN</name>
<feature type="compositionally biased region" description="Basic and acidic residues" evidence="1">
    <location>
        <begin position="71"/>
        <end position="86"/>
    </location>
</feature>
<evidence type="ECO:0000313" key="3">
    <source>
        <dbReference type="Proteomes" id="UP001422759"/>
    </source>
</evidence>
<dbReference type="Proteomes" id="UP001422759">
    <property type="component" value="Unassembled WGS sequence"/>
</dbReference>
<dbReference type="EMBL" id="BAAANT010000020">
    <property type="protein sequence ID" value="GAA2147069.1"/>
    <property type="molecule type" value="Genomic_DNA"/>
</dbReference>
<accession>A0ABP5LH24</accession>
<proteinExistence type="predicted"/>
<feature type="region of interest" description="Disordered" evidence="1">
    <location>
        <begin position="60"/>
        <end position="87"/>
    </location>
</feature>
<evidence type="ECO:0000256" key="1">
    <source>
        <dbReference type="SAM" id="MobiDB-lite"/>
    </source>
</evidence>
<evidence type="ECO:0000313" key="2">
    <source>
        <dbReference type="EMBL" id="GAA2147069.1"/>
    </source>
</evidence>